<evidence type="ECO:0000313" key="2">
    <source>
        <dbReference type="Proteomes" id="UP000294847"/>
    </source>
</evidence>
<protein>
    <submittedName>
        <fullName evidence="1">Uncharacterized protein</fullName>
    </submittedName>
</protein>
<name>A0A4P7MYP8_PYROR</name>
<accession>A0A4P7MYP8</accession>
<sequence length="245" mass="26564">MTCVCWFPSGIGPTCTAELNYIARNQQAYQVGNWSGTSTQNSWLLGQISRPLARSPDFRPILPGLALEGAGVLRDVAGSQTNGLIRRNVRWGKAGCSHVKEQELIVPCLEIGSGGTKIFDFGLIEVLACLPQATTHSSTNPLPVCAVFSFAGNNLAAPSENCVSRACQPNLQRWRDSTTLTVDLGWLARGDRLWLADLPTGAYLCCNYTQYIWFGWSSGTIARNLLSSVRCLSQTPVANAQTAPR</sequence>
<gene>
    <name evidence="1" type="ORF">PoMZ_00049</name>
</gene>
<dbReference type="AlphaFoldDB" id="A0A4P7MYP8"/>
<proteinExistence type="predicted"/>
<evidence type="ECO:0000313" key="1">
    <source>
        <dbReference type="EMBL" id="QBZ55157.1"/>
    </source>
</evidence>
<dbReference type="EMBL" id="CP034205">
    <property type="protein sequence ID" value="QBZ55157.1"/>
    <property type="molecule type" value="Genomic_DNA"/>
</dbReference>
<dbReference type="Proteomes" id="UP000294847">
    <property type="component" value="Chromosome 2"/>
</dbReference>
<reference evidence="1 2" key="1">
    <citation type="journal article" date="2019" name="Mol. Biol. Evol.">
        <title>Blast fungal genomes show frequent chromosomal changes, gene gains and losses, and effector gene turnover.</title>
        <authorList>
            <person name="Gomez Luciano L.B."/>
            <person name="Jason Tsai I."/>
            <person name="Chuma I."/>
            <person name="Tosa Y."/>
            <person name="Chen Y.H."/>
            <person name="Li J.Y."/>
            <person name="Li M.Y."/>
            <person name="Jade Lu M.Y."/>
            <person name="Nakayashiki H."/>
            <person name="Li W.H."/>
        </authorList>
    </citation>
    <scope>NUCLEOTIDE SEQUENCE [LARGE SCALE GENOMIC DNA]</scope>
    <source>
        <strain evidence="1">MZ5-1-6</strain>
    </source>
</reference>
<organism evidence="1 2">
    <name type="scientific">Pyricularia oryzae</name>
    <name type="common">Rice blast fungus</name>
    <name type="synonym">Magnaporthe oryzae</name>
    <dbReference type="NCBI Taxonomy" id="318829"/>
    <lineage>
        <taxon>Eukaryota</taxon>
        <taxon>Fungi</taxon>
        <taxon>Dikarya</taxon>
        <taxon>Ascomycota</taxon>
        <taxon>Pezizomycotina</taxon>
        <taxon>Sordariomycetes</taxon>
        <taxon>Sordariomycetidae</taxon>
        <taxon>Magnaporthales</taxon>
        <taxon>Pyriculariaceae</taxon>
        <taxon>Pyricularia</taxon>
    </lineage>
</organism>